<dbReference type="RefSeq" id="WP_183061560.1">
    <property type="nucleotide sequence ID" value="NZ_RBWV01000002.1"/>
</dbReference>
<sequence>MAATDTGPLVSIVIDNYNYARFLGLSIDSALAQTYPRVEVVVVDDGSTDESVAVATAYGDRIRLVAKANGGQASALNAGFDACTGDIVVFLDSDDELYPEAAAELVAAWQPGAAKAHWRLDEVDADGTPVGRTNPPAAARLGSGEVRESLLRTGRYTTPVMSGNAYSRAALQEVLPIPEERFRRTADGYLTAVAALVGPVVAVERSLGAYRRHGANGWASSSIDARAIGGHVERELARYDELEKAAAVRGLDMEPDVGMRDQSGLRSRLASFRLDRAAHPAPGDRRSRLVLAGVRSMLASPEAGPRTKAAFAVWFVLVGYAPLPVARTLITWLYVPASRPSRRPR</sequence>
<keyword evidence="1" id="KW-0812">Transmembrane</keyword>
<keyword evidence="1" id="KW-1133">Transmembrane helix</keyword>
<dbReference type="AlphaFoldDB" id="A0A420XV88"/>
<keyword evidence="3" id="KW-0808">Transferase</keyword>
<comment type="caution">
    <text evidence="3">The sequence shown here is derived from an EMBL/GenBank/DDBJ whole genome shotgun (WGS) entry which is preliminary data.</text>
</comment>
<reference evidence="3 4" key="1">
    <citation type="submission" date="2018-10" db="EMBL/GenBank/DDBJ databases">
        <title>Genomic Encyclopedia of Archaeal and Bacterial Type Strains, Phase II (KMG-II): from individual species to whole genera.</title>
        <authorList>
            <person name="Goeker M."/>
        </authorList>
    </citation>
    <scope>NUCLEOTIDE SEQUENCE [LARGE SCALE GENOMIC DNA]</scope>
    <source>
        <strain evidence="3 4">RP-AC37</strain>
    </source>
</reference>
<organism evidence="3 4">
    <name type="scientific">Motilibacter peucedani</name>
    <dbReference type="NCBI Taxonomy" id="598650"/>
    <lineage>
        <taxon>Bacteria</taxon>
        <taxon>Bacillati</taxon>
        <taxon>Actinomycetota</taxon>
        <taxon>Actinomycetes</taxon>
        <taxon>Motilibacterales</taxon>
        <taxon>Motilibacteraceae</taxon>
        <taxon>Motilibacter</taxon>
    </lineage>
</organism>
<name>A0A420XV88_9ACTN</name>
<dbReference type="SUPFAM" id="SSF53448">
    <property type="entry name" value="Nucleotide-diphospho-sugar transferases"/>
    <property type="match status" value="1"/>
</dbReference>
<dbReference type="PANTHER" id="PTHR43685:SF11">
    <property type="entry name" value="GLYCOSYLTRANSFERASE TAGX-RELATED"/>
    <property type="match status" value="1"/>
</dbReference>
<keyword evidence="1" id="KW-0472">Membrane</keyword>
<dbReference type="CDD" id="cd00761">
    <property type="entry name" value="Glyco_tranf_GTA_type"/>
    <property type="match status" value="1"/>
</dbReference>
<dbReference type="GO" id="GO:0016740">
    <property type="term" value="F:transferase activity"/>
    <property type="evidence" value="ECO:0007669"/>
    <property type="project" value="UniProtKB-KW"/>
</dbReference>
<keyword evidence="4" id="KW-1185">Reference proteome</keyword>
<evidence type="ECO:0000313" key="3">
    <source>
        <dbReference type="EMBL" id="RKS80738.1"/>
    </source>
</evidence>
<dbReference type="InParanoid" id="A0A420XV88"/>
<dbReference type="InterPro" id="IPR001173">
    <property type="entry name" value="Glyco_trans_2-like"/>
</dbReference>
<dbReference type="Gene3D" id="3.90.550.10">
    <property type="entry name" value="Spore Coat Polysaccharide Biosynthesis Protein SpsA, Chain A"/>
    <property type="match status" value="1"/>
</dbReference>
<proteinExistence type="predicted"/>
<feature type="transmembrane region" description="Helical" evidence="1">
    <location>
        <begin position="311"/>
        <end position="335"/>
    </location>
</feature>
<protein>
    <submittedName>
        <fullName evidence="3">Glycosyl transferase family 2</fullName>
    </submittedName>
</protein>
<dbReference type="Proteomes" id="UP000281955">
    <property type="component" value="Unassembled WGS sequence"/>
</dbReference>
<dbReference type="PANTHER" id="PTHR43685">
    <property type="entry name" value="GLYCOSYLTRANSFERASE"/>
    <property type="match status" value="1"/>
</dbReference>
<evidence type="ECO:0000256" key="1">
    <source>
        <dbReference type="SAM" id="Phobius"/>
    </source>
</evidence>
<dbReference type="EMBL" id="RBWV01000002">
    <property type="protein sequence ID" value="RKS80738.1"/>
    <property type="molecule type" value="Genomic_DNA"/>
</dbReference>
<dbReference type="InterPro" id="IPR050834">
    <property type="entry name" value="Glycosyltransf_2"/>
</dbReference>
<accession>A0A420XV88</accession>
<evidence type="ECO:0000313" key="4">
    <source>
        <dbReference type="Proteomes" id="UP000281955"/>
    </source>
</evidence>
<dbReference type="InterPro" id="IPR029044">
    <property type="entry name" value="Nucleotide-diphossugar_trans"/>
</dbReference>
<gene>
    <name evidence="3" type="ORF">CLV35_0206</name>
</gene>
<feature type="domain" description="Glycosyltransferase 2-like" evidence="2">
    <location>
        <begin position="11"/>
        <end position="119"/>
    </location>
</feature>
<dbReference type="Pfam" id="PF00535">
    <property type="entry name" value="Glycos_transf_2"/>
    <property type="match status" value="1"/>
</dbReference>
<evidence type="ECO:0000259" key="2">
    <source>
        <dbReference type="Pfam" id="PF00535"/>
    </source>
</evidence>